<protein>
    <submittedName>
        <fullName evidence="1">Uncharacterized protein</fullName>
    </submittedName>
</protein>
<proteinExistence type="predicted"/>
<dbReference type="KEGG" id="dmm:dnm_030610"/>
<organism evidence="1 2">
    <name type="scientific">Desulfonema magnum</name>
    <dbReference type="NCBI Taxonomy" id="45655"/>
    <lineage>
        <taxon>Bacteria</taxon>
        <taxon>Pseudomonadati</taxon>
        <taxon>Thermodesulfobacteriota</taxon>
        <taxon>Desulfobacteria</taxon>
        <taxon>Desulfobacterales</taxon>
        <taxon>Desulfococcaceae</taxon>
        <taxon>Desulfonema</taxon>
    </lineage>
</organism>
<dbReference type="EMBL" id="CP061800">
    <property type="protein sequence ID" value="QTA87034.1"/>
    <property type="molecule type" value="Genomic_DNA"/>
</dbReference>
<gene>
    <name evidence="1" type="ORF">dnm_030610</name>
</gene>
<dbReference type="AlphaFoldDB" id="A0A975BJU9"/>
<dbReference type="Proteomes" id="UP000663722">
    <property type="component" value="Chromosome"/>
</dbReference>
<evidence type="ECO:0000313" key="2">
    <source>
        <dbReference type="Proteomes" id="UP000663722"/>
    </source>
</evidence>
<sequence>MRIKIETEEIVRVYRLLEALNDFFHQPLNFEDKDTVMRFAQKNYPEIRELYYDTIWEWLPEDIREKIRDSENEADISENPALI</sequence>
<accession>A0A975BJU9</accession>
<keyword evidence="2" id="KW-1185">Reference proteome</keyword>
<dbReference type="RefSeq" id="WP_207682401.1">
    <property type="nucleotide sequence ID" value="NZ_CP061800.1"/>
</dbReference>
<reference evidence="1" key="1">
    <citation type="journal article" date="2021" name="Microb. Physiol.">
        <title>Proteogenomic Insights into the Physiology of Marine, Sulfate-Reducing, Filamentous Desulfonema limicola and Desulfonema magnum.</title>
        <authorList>
            <person name="Schnaars V."/>
            <person name="Wohlbrand L."/>
            <person name="Scheve S."/>
            <person name="Hinrichs C."/>
            <person name="Reinhardt R."/>
            <person name="Rabus R."/>
        </authorList>
    </citation>
    <scope>NUCLEOTIDE SEQUENCE</scope>
    <source>
        <strain evidence="1">4be13</strain>
    </source>
</reference>
<name>A0A975BJU9_9BACT</name>
<evidence type="ECO:0000313" key="1">
    <source>
        <dbReference type="EMBL" id="QTA87034.1"/>
    </source>
</evidence>